<evidence type="ECO:0000259" key="4">
    <source>
        <dbReference type="Pfam" id="PF00534"/>
    </source>
</evidence>
<proteinExistence type="inferred from homology"/>
<keyword evidence="3 5" id="KW-0808">Transferase</keyword>
<dbReference type="GO" id="GO:0016757">
    <property type="term" value="F:glycosyltransferase activity"/>
    <property type="evidence" value="ECO:0007669"/>
    <property type="project" value="UniProtKB-KW"/>
</dbReference>
<comment type="caution">
    <text evidence="5">The sequence shown here is derived from an EMBL/GenBank/DDBJ whole genome shotgun (WGS) entry which is preliminary data.</text>
</comment>
<dbReference type="PATRIC" id="fig|1432052.4.peg.3345"/>
<dbReference type="Gene3D" id="3.40.50.2000">
    <property type="entry name" value="Glycogen Phosphorylase B"/>
    <property type="match status" value="2"/>
</dbReference>
<evidence type="ECO:0000256" key="2">
    <source>
        <dbReference type="ARBA" id="ARBA00022676"/>
    </source>
</evidence>
<dbReference type="Proteomes" id="UP000094067">
    <property type="component" value="Unassembled WGS sequence"/>
</dbReference>
<dbReference type="PANTHER" id="PTHR12526">
    <property type="entry name" value="GLYCOSYLTRANSFERASE"/>
    <property type="match status" value="1"/>
</dbReference>
<feature type="domain" description="Glycosyl transferase family 1" evidence="4">
    <location>
        <begin position="172"/>
        <end position="326"/>
    </location>
</feature>
<reference evidence="5 6" key="1">
    <citation type="submission" date="2016-07" db="EMBL/GenBank/DDBJ databases">
        <title>Characterization of isolates of Eisenbergiella tayi derived from blood cultures, using whole genome sequencing.</title>
        <authorList>
            <person name="Burdz T."/>
            <person name="Wiebe D."/>
            <person name="Huynh C."/>
            <person name="Bernard K."/>
        </authorList>
    </citation>
    <scope>NUCLEOTIDE SEQUENCE [LARGE SCALE GENOMIC DNA]</scope>
    <source>
        <strain evidence="5 6">NML 110608</strain>
    </source>
</reference>
<keyword evidence="5" id="KW-0167">Capsid protein</keyword>
<dbReference type="EC" id="2.4.-.-" evidence="5"/>
<dbReference type="EMBL" id="MCGH01000002">
    <property type="protein sequence ID" value="ODM07110.1"/>
    <property type="molecule type" value="Genomic_DNA"/>
</dbReference>
<comment type="similarity">
    <text evidence="1">Belongs to the glycosyltransferase group 1 family. Glycosyltransferase 4 subfamily.</text>
</comment>
<evidence type="ECO:0000256" key="1">
    <source>
        <dbReference type="ARBA" id="ARBA00009481"/>
    </source>
</evidence>
<gene>
    <name evidence="5" type="primary">cotSA_2</name>
    <name evidence="5" type="ORF">BEI61_03000</name>
</gene>
<evidence type="ECO:0000313" key="5">
    <source>
        <dbReference type="EMBL" id="ODM07110.1"/>
    </source>
</evidence>
<name>A0A1E3AEE2_9FIRM</name>
<dbReference type="PANTHER" id="PTHR12526:SF640">
    <property type="entry name" value="COLANIC ACID BIOSYNTHESIS GLYCOSYLTRANSFERASE WCAL-RELATED"/>
    <property type="match status" value="1"/>
</dbReference>
<dbReference type="SUPFAM" id="SSF53756">
    <property type="entry name" value="UDP-Glycosyltransferase/glycogen phosphorylase"/>
    <property type="match status" value="1"/>
</dbReference>
<keyword evidence="2 5" id="KW-0328">Glycosyltransferase</keyword>
<dbReference type="AlphaFoldDB" id="A0A1E3AEE2"/>
<evidence type="ECO:0000313" key="6">
    <source>
        <dbReference type="Proteomes" id="UP000094067"/>
    </source>
</evidence>
<evidence type="ECO:0000256" key="3">
    <source>
        <dbReference type="ARBA" id="ARBA00022679"/>
    </source>
</evidence>
<accession>A0A1E3AEE2</accession>
<protein>
    <submittedName>
        <fullName evidence="5">Spore coat protein SA</fullName>
        <ecNumber evidence="5">2.4.-.-</ecNumber>
    </submittedName>
</protein>
<dbReference type="InterPro" id="IPR001296">
    <property type="entry name" value="Glyco_trans_1"/>
</dbReference>
<dbReference type="CDD" id="cd03801">
    <property type="entry name" value="GT4_PimA-like"/>
    <property type="match status" value="1"/>
</dbReference>
<dbReference type="Pfam" id="PF00534">
    <property type="entry name" value="Glycos_transf_1"/>
    <property type="match status" value="1"/>
</dbReference>
<sequence length="350" mass="39298">MNERLIRVLMLGPQKKSKGGIATVIEQYYSAGLDKYIMMRYVSTACDGNILKKYLVFALGVLKFIVIVPRTEIVHIHMASRGSYKRKKIFVRLAKELFRKKVIIHLHGAEFKKFYGEEASDSLKNEVRKTFDLADKVIVLSEEWKTFIDTIVDSKKVVVIHNAVKVSKRAELDNHNILFLGRLGERKGTFDLLKVLPKVKEKCSDVILNLAGDGDILQCKKIAIENGTIDNIHFCGWVTGKEKEILFTNNSIFVLPSYNEGLPMSMLEAMAHGLTVVVSKVGGICSVIKDNQNGVLIEAGNLDELSETLCNLLSCNERKVELGSGAFKTIQESFSIDNQIKKLIALYKEI</sequence>
<dbReference type="RefSeq" id="WP_069152838.1">
    <property type="nucleotide sequence ID" value="NZ_MCGH01000002.1"/>
</dbReference>
<keyword evidence="5" id="KW-0946">Virion</keyword>
<organism evidence="5 6">
    <name type="scientific">Eisenbergiella tayi</name>
    <dbReference type="NCBI Taxonomy" id="1432052"/>
    <lineage>
        <taxon>Bacteria</taxon>
        <taxon>Bacillati</taxon>
        <taxon>Bacillota</taxon>
        <taxon>Clostridia</taxon>
        <taxon>Lachnospirales</taxon>
        <taxon>Lachnospiraceae</taxon>
        <taxon>Eisenbergiella</taxon>
    </lineage>
</organism>